<dbReference type="EMBL" id="AVOT02015333">
    <property type="protein sequence ID" value="MBW0499573.1"/>
    <property type="molecule type" value="Genomic_DNA"/>
</dbReference>
<reference evidence="2" key="1">
    <citation type="submission" date="2021-03" db="EMBL/GenBank/DDBJ databases">
        <title>Draft genome sequence of rust myrtle Austropuccinia psidii MF-1, a brazilian biotype.</title>
        <authorList>
            <person name="Quecine M.C."/>
            <person name="Pachon D.M.R."/>
            <person name="Bonatelli M.L."/>
            <person name="Correr F.H."/>
            <person name="Franceschini L.M."/>
            <person name="Leite T.F."/>
            <person name="Margarido G.R.A."/>
            <person name="Almeida C.A."/>
            <person name="Ferrarezi J.A."/>
            <person name="Labate C.A."/>
        </authorList>
    </citation>
    <scope>NUCLEOTIDE SEQUENCE</scope>
    <source>
        <strain evidence="2">MF-1</strain>
    </source>
</reference>
<sequence>MANLNDISQQEQSTPPASFPQVTEDEVANTISSLPNKKAPGPDGIPNELIRLLKPLFIPILANLYNLCFTQGQYPIEWKEAQTVIIREAAKDDYANPNAYGPIALLNT</sequence>
<comment type="caution">
    <text evidence="2">The sequence shown here is derived from an EMBL/GenBank/DDBJ whole genome shotgun (WGS) entry which is preliminary data.</text>
</comment>
<dbReference type="PANTHER" id="PTHR19446">
    <property type="entry name" value="REVERSE TRANSCRIPTASES"/>
    <property type="match status" value="1"/>
</dbReference>
<dbReference type="Proteomes" id="UP000765509">
    <property type="component" value="Unassembled WGS sequence"/>
</dbReference>
<gene>
    <name evidence="2" type="ORF">O181_039288</name>
</gene>
<keyword evidence="3" id="KW-1185">Reference proteome</keyword>
<proteinExistence type="predicted"/>
<evidence type="ECO:0000256" key="1">
    <source>
        <dbReference type="SAM" id="MobiDB-lite"/>
    </source>
</evidence>
<protein>
    <recommendedName>
        <fullName evidence="4">Reverse transcriptase domain-containing protein</fullName>
    </recommendedName>
</protein>
<evidence type="ECO:0008006" key="4">
    <source>
        <dbReference type="Google" id="ProtNLM"/>
    </source>
</evidence>
<dbReference type="OrthoDB" id="2717295at2759"/>
<feature type="compositionally biased region" description="Polar residues" evidence="1">
    <location>
        <begin position="1"/>
        <end position="16"/>
    </location>
</feature>
<organism evidence="2 3">
    <name type="scientific">Austropuccinia psidii MF-1</name>
    <dbReference type="NCBI Taxonomy" id="1389203"/>
    <lineage>
        <taxon>Eukaryota</taxon>
        <taxon>Fungi</taxon>
        <taxon>Dikarya</taxon>
        <taxon>Basidiomycota</taxon>
        <taxon>Pucciniomycotina</taxon>
        <taxon>Pucciniomycetes</taxon>
        <taxon>Pucciniales</taxon>
        <taxon>Sphaerophragmiaceae</taxon>
        <taxon>Austropuccinia</taxon>
    </lineage>
</organism>
<feature type="region of interest" description="Disordered" evidence="1">
    <location>
        <begin position="1"/>
        <end position="42"/>
    </location>
</feature>
<dbReference type="AlphaFoldDB" id="A0A9Q3DF34"/>
<evidence type="ECO:0000313" key="3">
    <source>
        <dbReference type="Proteomes" id="UP000765509"/>
    </source>
</evidence>
<evidence type="ECO:0000313" key="2">
    <source>
        <dbReference type="EMBL" id="MBW0499573.1"/>
    </source>
</evidence>
<accession>A0A9Q3DF34</accession>
<name>A0A9Q3DF34_9BASI</name>